<dbReference type="AlphaFoldDB" id="A0A0A9F9Q4"/>
<proteinExistence type="predicted"/>
<feature type="region of interest" description="Disordered" evidence="1">
    <location>
        <begin position="1"/>
        <end position="21"/>
    </location>
</feature>
<reference evidence="3" key="2">
    <citation type="journal article" date="2015" name="Data Brief">
        <title>Shoot transcriptome of the giant reed, Arundo donax.</title>
        <authorList>
            <person name="Barrero R.A."/>
            <person name="Guerrero F.D."/>
            <person name="Moolhuijzen P."/>
            <person name="Goolsby J.A."/>
            <person name="Tidwell J."/>
            <person name="Bellgard S.E."/>
            <person name="Bellgard M.I."/>
        </authorList>
    </citation>
    <scope>NUCLEOTIDE SEQUENCE</scope>
    <source>
        <tissue evidence="3">Shoot tissue taken approximately 20 cm above the soil surface</tissue>
    </source>
</reference>
<feature type="compositionally biased region" description="Gly residues" evidence="1">
    <location>
        <begin position="76"/>
        <end position="85"/>
    </location>
</feature>
<dbReference type="EMBL" id="GBRH01192908">
    <property type="protein sequence ID" value="JAE04988.1"/>
    <property type="molecule type" value="Transcribed_RNA"/>
</dbReference>
<accession>A0A0A9F9Q4</accession>
<reference evidence="3" key="1">
    <citation type="submission" date="2014-09" db="EMBL/GenBank/DDBJ databases">
        <authorList>
            <person name="Magalhaes I.L.F."/>
            <person name="Oliveira U."/>
            <person name="Santos F.R."/>
            <person name="Vidigal T.H.D.A."/>
            <person name="Brescovit A.D."/>
            <person name="Santos A.J."/>
        </authorList>
    </citation>
    <scope>NUCLEOTIDE SEQUENCE</scope>
    <source>
        <tissue evidence="3">Shoot tissue taken approximately 20 cm above the soil surface</tissue>
    </source>
</reference>
<feature type="region of interest" description="Disordered" evidence="1">
    <location>
        <begin position="46"/>
        <end position="89"/>
    </location>
</feature>
<evidence type="ECO:0000256" key="2">
    <source>
        <dbReference type="SAM" id="Phobius"/>
    </source>
</evidence>
<keyword evidence="2" id="KW-1133">Transmembrane helix</keyword>
<feature type="transmembrane region" description="Helical" evidence="2">
    <location>
        <begin position="97"/>
        <end position="117"/>
    </location>
</feature>
<evidence type="ECO:0000313" key="3">
    <source>
        <dbReference type="EMBL" id="JAE04988.1"/>
    </source>
</evidence>
<keyword evidence="2" id="KW-0812">Transmembrane</keyword>
<feature type="compositionally biased region" description="Basic and acidic residues" evidence="1">
    <location>
        <begin position="1"/>
        <end position="14"/>
    </location>
</feature>
<organism evidence="3">
    <name type="scientific">Arundo donax</name>
    <name type="common">Giant reed</name>
    <name type="synonym">Donax arundinaceus</name>
    <dbReference type="NCBI Taxonomy" id="35708"/>
    <lineage>
        <taxon>Eukaryota</taxon>
        <taxon>Viridiplantae</taxon>
        <taxon>Streptophyta</taxon>
        <taxon>Embryophyta</taxon>
        <taxon>Tracheophyta</taxon>
        <taxon>Spermatophyta</taxon>
        <taxon>Magnoliopsida</taxon>
        <taxon>Liliopsida</taxon>
        <taxon>Poales</taxon>
        <taxon>Poaceae</taxon>
        <taxon>PACMAD clade</taxon>
        <taxon>Arundinoideae</taxon>
        <taxon>Arundineae</taxon>
        <taxon>Arundo</taxon>
    </lineage>
</organism>
<sequence length="121" mass="12930">MSRDPPRIAERQLRALDPSPASVKTFPSEALKGLATITRRNQYEQLRGGSIRVPPAAEHDPRQWRRGAPPSRDKTLGGGGWGSKGKGAERLSSSSKFTAAGIGGWVVVALVVAGVVFGNRR</sequence>
<keyword evidence="2" id="KW-0472">Membrane</keyword>
<name>A0A0A9F9Q4_ARUDO</name>
<protein>
    <submittedName>
        <fullName evidence="3">Uncharacterized protein</fullName>
    </submittedName>
</protein>
<evidence type="ECO:0000256" key="1">
    <source>
        <dbReference type="SAM" id="MobiDB-lite"/>
    </source>
</evidence>